<reference evidence="1 2" key="1">
    <citation type="journal article" date="2019" name="Commun. Biol.">
        <title>The bagworm genome reveals a unique fibroin gene that provides high tensile strength.</title>
        <authorList>
            <person name="Kono N."/>
            <person name="Nakamura H."/>
            <person name="Ohtoshi R."/>
            <person name="Tomita M."/>
            <person name="Numata K."/>
            <person name="Arakawa K."/>
        </authorList>
    </citation>
    <scope>NUCLEOTIDE SEQUENCE [LARGE SCALE GENOMIC DNA]</scope>
</reference>
<gene>
    <name evidence="1" type="ORF">EVAR_5284_1</name>
</gene>
<evidence type="ECO:0000313" key="1">
    <source>
        <dbReference type="EMBL" id="GBP15583.1"/>
    </source>
</evidence>
<name>A0A4C1TM36_EUMVA</name>
<organism evidence="1 2">
    <name type="scientific">Eumeta variegata</name>
    <name type="common">Bagworm moth</name>
    <name type="synonym">Eumeta japonica</name>
    <dbReference type="NCBI Taxonomy" id="151549"/>
    <lineage>
        <taxon>Eukaryota</taxon>
        <taxon>Metazoa</taxon>
        <taxon>Ecdysozoa</taxon>
        <taxon>Arthropoda</taxon>
        <taxon>Hexapoda</taxon>
        <taxon>Insecta</taxon>
        <taxon>Pterygota</taxon>
        <taxon>Neoptera</taxon>
        <taxon>Endopterygota</taxon>
        <taxon>Lepidoptera</taxon>
        <taxon>Glossata</taxon>
        <taxon>Ditrysia</taxon>
        <taxon>Tineoidea</taxon>
        <taxon>Psychidae</taxon>
        <taxon>Oiketicinae</taxon>
        <taxon>Eumeta</taxon>
    </lineage>
</organism>
<protein>
    <submittedName>
        <fullName evidence="1">Uncharacterized protein</fullName>
    </submittedName>
</protein>
<dbReference type="AlphaFoldDB" id="A0A4C1TM36"/>
<evidence type="ECO:0000313" key="2">
    <source>
        <dbReference type="Proteomes" id="UP000299102"/>
    </source>
</evidence>
<accession>A0A4C1TM36</accession>
<dbReference type="Proteomes" id="UP000299102">
    <property type="component" value="Unassembled WGS sequence"/>
</dbReference>
<sequence length="118" mass="13454">MDDQNRLSIGDGIACVRVDTKIHALTHRYGHALTDKRMLQSFLAMCIQTEGFLFSVSKFVRGHAPVSARAHAAMHSSLTRTGFDMFHFFLILPRIKQRVCITFMFRICPHDDDDDGKL</sequence>
<dbReference type="EMBL" id="BGZK01000073">
    <property type="protein sequence ID" value="GBP15583.1"/>
    <property type="molecule type" value="Genomic_DNA"/>
</dbReference>
<comment type="caution">
    <text evidence="1">The sequence shown here is derived from an EMBL/GenBank/DDBJ whole genome shotgun (WGS) entry which is preliminary data.</text>
</comment>
<keyword evidence="2" id="KW-1185">Reference proteome</keyword>
<proteinExistence type="predicted"/>